<dbReference type="EMBL" id="CAKOFQ010008551">
    <property type="protein sequence ID" value="CAH2014760.1"/>
    <property type="molecule type" value="Genomic_DNA"/>
</dbReference>
<organism evidence="1 2">
    <name type="scientific">Acanthoscelides obtectus</name>
    <name type="common">Bean weevil</name>
    <name type="synonym">Bruchus obtectus</name>
    <dbReference type="NCBI Taxonomy" id="200917"/>
    <lineage>
        <taxon>Eukaryota</taxon>
        <taxon>Metazoa</taxon>
        <taxon>Ecdysozoa</taxon>
        <taxon>Arthropoda</taxon>
        <taxon>Hexapoda</taxon>
        <taxon>Insecta</taxon>
        <taxon>Pterygota</taxon>
        <taxon>Neoptera</taxon>
        <taxon>Endopterygota</taxon>
        <taxon>Coleoptera</taxon>
        <taxon>Polyphaga</taxon>
        <taxon>Cucujiformia</taxon>
        <taxon>Chrysomeloidea</taxon>
        <taxon>Chrysomelidae</taxon>
        <taxon>Bruchinae</taxon>
        <taxon>Bruchini</taxon>
        <taxon>Acanthoscelides</taxon>
    </lineage>
</organism>
<proteinExistence type="predicted"/>
<gene>
    <name evidence="1" type="ORF">ACAOBT_LOCUS34346</name>
</gene>
<reference evidence="1" key="1">
    <citation type="submission" date="2022-03" db="EMBL/GenBank/DDBJ databases">
        <authorList>
            <person name="Sayadi A."/>
        </authorList>
    </citation>
    <scope>NUCLEOTIDE SEQUENCE</scope>
</reference>
<comment type="caution">
    <text evidence="1">The sequence shown here is derived from an EMBL/GenBank/DDBJ whole genome shotgun (WGS) entry which is preliminary data.</text>
</comment>
<dbReference type="AlphaFoldDB" id="A0A9P0Q928"/>
<dbReference type="OrthoDB" id="5538672at2759"/>
<dbReference type="Proteomes" id="UP001152888">
    <property type="component" value="Unassembled WGS sequence"/>
</dbReference>
<sequence>MSVLKHAEIHKKITEKEATLESEFIGPLNRYNEENHRIFNRKSEQFKEAVRQLTRLNEETFNINRKRLQNDYRALVNCDFLEDDTGEEISVPDEHTPVCLRKRPVRQIDEKVTKKQFVCTMEPWFKRYSILNKFIQATRVVIIQNRLRKNLEKLKVLDEKKITEFEDIGFRYINVSYPELFEKFLK</sequence>
<name>A0A9P0Q928_ACAOB</name>
<evidence type="ECO:0000313" key="2">
    <source>
        <dbReference type="Proteomes" id="UP001152888"/>
    </source>
</evidence>
<keyword evidence="2" id="KW-1185">Reference proteome</keyword>
<accession>A0A9P0Q928</accession>
<protein>
    <submittedName>
        <fullName evidence="1">Uncharacterized protein</fullName>
    </submittedName>
</protein>
<evidence type="ECO:0000313" key="1">
    <source>
        <dbReference type="EMBL" id="CAH2014760.1"/>
    </source>
</evidence>